<comment type="caution">
    <text evidence="1">The sequence shown here is derived from an EMBL/GenBank/DDBJ whole genome shotgun (WGS) entry which is preliminary data.</text>
</comment>
<sequence length="254" mass="28605">MREKIIDFFVGPFSGGKTEAANYAENLISKMRTTVRIADVVYFVPLVTTDSHGEEGLREAGNHFHEWNQKSFFNPHNHAHGENHFPFTVIEREPDIGPRLFEATGRAIVEATQKIEAASLESGEPVGRVIVEAGMGLNIDCQISQADWSTNAWIEAWKRAGLWEEILPRIGRVFAVNALWEVRLGRNDLRPDEFGGERQSFAVGKECLHVTRQPDFKSWLEHGLGENQLIITENNGSRSDFHTSISGPFMEGLF</sequence>
<dbReference type="EMBL" id="PEZT01000011">
    <property type="protein sequence ID" value="PIS09339.1"/>
    <property type="molecule type" value="Genomic_DNA"/>
</dbReference>
<gene>
    <name evidence="1" type="ORF">COT75_02035</name>
</gene>
<protein>
    <submittedName>
        <fullName evidence="1">Uncharacterized protein</fullName>
    </submittedName>
</protein>
<evidence type="ECO:0000313" key="2">
    <source>
        <dbReference type="Proteomes" id="UP000230093"/>
    </source>
</evidence>
<dbReference type="Proteomes" id="UP000230093">
    <property type="component" value="Unassembled WGS sequence"/>
</dbReference>
<evidence type="ECO:0000313" key="1">
    <source>
        <dbReference type="EMBL" id="PIS09339.1"/>
    </source>
</evidence>
<reference evidence="2" key="1">
    <citation type="submission" date="2017-09" db="EMBL/GenBank/DDBJ databases">
        <title>Depth-based differentiation of microbial function through sediment-hosted aquifers and enrichment of novel symbionts in the deep terrestrial subsurface.</title>
        <authorList>
            <person name="Probst A.J."/>
            <person name="Ladd B."/>
            <person name="Jarett J.K."/>
            <person name="Geller-Mcgrath D.E."/>
            <person name="Sieber C.M.K."/>
            <person name="Emerson J.B."/>
            <person name="Anantharaman K."/>
            <person name="Thomas B.C."/>
            <person name="Malmstrom R."/>
            <person name="Stieglmeier M."/>
            <person name="Klingl A."/>
            <person name="Woyke T."/>
            <person name="Ryan C.M."/>
            <person name="Banfield J.F."/>
        </authorList>
    </citation>
    <scope>NUCLEOTIDE SEQUENCE [LARGE SCALE GENOMIC DNA]</scope>
</reference>
<name>A0A2H0WBR4_9BACT</name>
<dbReference type="AlphaFoldDB" id="A0A2H0WBR4"/>
<proteinExistence type="predicted"/>
<organism evidence="1 2">
    <name type="scientific">Candidatus Beckwithbacteria bacterium CG10_big_fil_rev_8_21_14_0_10_34_10</name>
    <dbReference type="NCBI Taxonomy" id="1974495"/>
    <lineage>
        <taxon>Bacteria</taxon>
        <taxon>Candidatus Beckwithiibacteriota</taxon>
    </lineage>
</organism>
<accession>A0A2H0WBR4</accession>